<dbReference type="Gene3D" id="3.90.550.10">
    <property type="entry name" value="Spore Coat Polysaccharide Biosynthesis Protein SpsA, Chain A"/>
    <property type="match status" value="1"/>
</dbReference>
<dbReference type="PANTHER" id="PTHR22916:SF3">
    <property type="entry name" value="UDP-GLCNAC:BETAGAL BETA-1,3-N-ACETYLGLUCOSAMINYLTRANSFERASE-LIKE PROTEIN 1"/>
    <property type="match status" value="1"/>
</dbReference>
<dbReference type="PANTHER" id="PTHR22916">
    <property type="entry name" value="GLYCOSYLTRANSFERASE"/>
    <property type="match status" value="1"/>
</dbReference>
<gene>
    <name evidence="3" type="ORF">GJU40_16150</name>
</gene>
<dbReference type="InterPro" id="IPR001173">
    <property type="entry name" value="Glyco_trans_2-like"/>
</dbReference>
<comment type="similarity">
    <text evidence="1">Belongs to the glycosyltransferase 2 family.</text>
</comment>
<dbReference type="CDD" id="cd00761">
    <property type="entry name" value="Glyco_tranf_GTA_type"/>
    <property type="match status" value="1"/>
</dbReference>
<dbReference type="FunFam" id="3.90.550.10:FF:000130">
    <property type="entry name" value="Family 2 glycosyl transferase"/>
    <property type="match status" value="1"/>
</dbReference>
<dbReference type="EMBL" id="WKKI01000041">
    <property type="protein sequence ID" value="MRX73675.1"/>
    <property type="molecule type" value="Genomic_DNA"/>
</dbReference>
<comment type="caution">
    <text evidence="3">The sequence shown here is derived from an EMBL/GenBank/DDBJ whole genome shotgun (WGS) entry which is preliminary data.</text>
</comment>
<protein>
    <submittedName>
        <fullName evidence="3">Glycosyltransferase</fullName>
    </submittedName>
</protein>
<sequence length="253" mass="29019">MEQPLVSIITPSYNSSKYIVETIRSVQAQTYSNWEMLIVDDCSKDQSREIIGQEAKKDPRIKLIELEVNSGAAVARNTAIQRAKGHYVAFLDSDDIWKPQKLEKQIAFMEQNDYAFTYTKYELMDEHSQKLNKTIEIPDDITYHGLLKNTIIGCLTAVVNVEKTGPIEMPNIRTRQDLALWLSILKRGIKAHGLQENLATYRIVPGSISSNKLKAAKQNWKVYRQVEKLSLPYAMFCFSSYAWTSIKKTYLTK</sequence>
<dbReference type="SUPFAM" id="SSF53448">
    <property type="entry name" value="Nucleotide-diphospho-sugar transferases"/>
    <property type="match status" value="1"/>
</dbReference>
<dbReference type="InterPro" id="IPR029044">
    <property type="entry name" value="Nucleotide-diphossugar_trans"/>
</dbReference>
<reference evidence="3 4" key="1">
    <citation type="submission" date="2019-11" db="EMBL/GenBank/DDBJ databases">
        <title>Bacillus lacus genome.</title>
        <authorList>
            <person name="Allen C.J."/>
            <person name="Newman J.D."/>
        </authorList>
    </citation>
    <scope>NUCLEOTIDE SEQUENCE [LARGE SCALE GENOMIC DNA]</scope>
    <source>
        <strain evidence="3 4">KCTC 33946</strain>
    </source>
</reference>
<keyword evidence="4" id="KW-1185">Reference proteome</keyword>
<feature type="domain" description="Glycosyltransferase 2-like" evidence="2">
    <location>
        <begin position="7"/>
        <end position="121"/>
    </location>
</feature>
<organism evidence="3 4">
    <name type="scientific">Metabacillus lacus</name>
    <dbReference type="NCBI Taxonomy" id="1983721"/>
    <lineage>
        <taxon>Bacteria</taxon>
        <taxon>Bacillati</taxon>
        <taxon>Bacillota</taxon>
        <taxon>Bacilli</taxon>
        <taxon>Bacillales</taxon>
        <taxon>Bacillaceae</taxon>
        <taxon>Metabacillus</taxon>
    </lineage>
</organism>
<accession>A0A7X2J1J1</accession>
<dbReference type="Pfam" id="PF00535">
    <property type="entry name" value="Glycos_transf_2"/>
    <property type="match status" value="1"/>
</dbReference>
<dbReference type="Proteomes" id="UP000448867">
    <property type="component" value="Unassembled WGS sequence"/>
</dbReference>
<name>A0A7X2J1J1_9BACI</name>
<dbReference type="GO" id="GO:0016758">
    <property type="term" value="F:hexosyltransferase activity"/>
    <property type="evidence" value="ECO:0007669"/>
    <property type="project" value="UniProtKB-ARBA"/>
</dbReference>
<evidence type="ECO:0000256" key="1">
    <source>
        <dbReference type="ARBA" id="ARBA00006739"/>
    </source>
</evidence>
<evidence type="ECO:0000259" key="2">
    <source>
        <dbReference type="Pfam" id="PF00535"/>
    </source>
</evidence>
<keyword evidence="3" id="KW-0808">Transferase</keyword>
<proteinExistence type="inferred from homology"/>
<dbReference type="AlphaFoldDB" id="A0A7X2J1J1"/>
<evidence type="ECO:0000313" key="4">
    <source>
        <dbReference type="Proteomes" id="UP000448867"/>
    </source>
</evidence>
<dbReference type="OrthoDB" id="9785185at2"/>
<dbReference type="RefSeq" id="WP_154309137.1">
    <property type="nucleotide sequence ID" value="NZ_WKKI01000041.1"/>
</dbReference>
<evidence type="ECO:0000313" key="3">
    <source>
        <dbReference type="EMBL" id="MRX73675.1"/>
    </source>
</evidence>